<evidence type="ECO:0000313" key="4">
    <source>
        <dbReference type="Proteomes" id="UP000250354"/>
    </source>
</evidence>
<reference evidence="3 4" key="1">
    <citation type="journal article" date="2020" name="J. Bacteriol.">
        <title>Aerococcus urinae Isolated from Women with Lower Urinary Tract Symptoms: In Vitro Aggregation and Genome Analysis.</title>
        <authorList>
            <person name="Hilt E.E."/>
            <person name="Putonti C."/>
            <person name="Thomas-White K."/>
            <person name="Lewis A.L."/>
            <person name="Visick K.L."/>
            <person name="Gilbert N.M."/>
            <person name="Wolfe A.J."/>
        </authorList>
    </citation>
    <scope>NUCLEOTIDE SEQUENCE [LARGE SCALE GENOMIC DNA]</scope>
    <source>
        <strain evidence="3 4">UMB1016</strain>
    </source>
</reference>
<dbReference type="RefSeq" id="WP_070559622.1">
    <property type="nucleotide sequence ID" value="NZ_CAJHLG010000001.1"/>
</dbReference>
<dbReference type="EMBL" id="JAOTMY010000001">
    <property type="protein sequence ID" value="MCY3086572.1"/>
    <property type="molecule type" value="Genomic_DNA"/>
</dbReference>
<sequence length="141" mass="16137">MKSLKELEEAQQAAQEVLIHLDKGIELLQSASKWGMWDLLGGDFLPSLIKRRRIQAANQEIEALGQSLRFLNQELADVSMTLPQGMADGLKDNFFDTWFDNVFTDARVQSDIKDQLQALQRMRRSIVKLEKDLTEKLGEMT</sequence>
<evidence type="ECO:0000313" key="3">
    <source>
        <dbReference type="EMBL" id="WWC54843.1"/>
    </source>
</evidence>
<accession>A0A9Q4DBI6</accession>
<dbReference type="GeneID" id="86857525"/>
<dbReference type="AlphaFoldDB" id="A0A1E9PG96"/>
<feature type="coiled-coil region" evidence="1">
    <location>
        <begin position="112"/>
        <end position="139"/>
    </location>
</feature>
<dbReference type="EMBL" id="CP145132">
    <property type="protein sequence ID" value="WWC54843.1"/>
    <property type="molecule type" value="Genomic_DNA"/>
</dbReference>
<accession>A0A1E9PG96</accession>
<dbReference type="Proteomes" id="UP000250354">
    <property type="component" value="Chromosome"/>
</dbReference>
<keyword evidence="1" id="KW-0175">Coiled coil</keyword>
<keyword evidence="4" id="KW-1185">Reference proteome</keyword>
<proteinExistence type="predicted"/>
<protein>
    <submittedName>
        <fullName evidence="2">Uncharacterized protein</fullName>
    </submittedName>
</protein>
<dbReference type="Proteomes" id="UP001069047">
    <property type="component" value="Unassembled WGS sequence"/>
</dbReference>
<evidence type="ECO:0000313" key="5">
    <source>
        <dbReference type="Proteomes" id="UP001069047"/>
    </source>
</evidence>
<evidence type="ECO:0000313" key="2">
    <source>
        <dbReference type="EMBL" id="MCY3086572.1"/>
    </source>
</evidence>
<gene>
    <name evidence="3" type="ORF">DBT44_0000675</name>
    <name evidence="2" type="ORF">ODY61_00420</name>
</gene>
<organism evidence="2 5">
    <name type="scientific">Aerococcus mictus</name>
    <dbReference type="NCBI Taxonomy" id="2976810"/>
    <lineage>
        <taxon>Bacteria</taxon>
        <taxon>Bacillati</taxon>
        <taxon>Bacillota</taxon>
        <taxon>Bacilli</taxon>
        <taxon>Lactobacillales</taxon>
        <taxon>Aerococcaceae</taxon>
        <taxon>Aerococcus</taxon>
    </lineage>
</organism>
<reference evidence="2" key="2">
    <citation type="submission" date="2022-09" db="EMBL/GenBank/DDBJ databases">
        <title>Aerococcus urinae taxonomy study.</title>
        <authorList>
            <person name="Christensen J."/>
            <person name="Senneby E."/>
        </authorList>
    </citation>
    <scope>NUCLEOTIDE SEQUENCE</scope>
    <source>
        <strain evidence="2">LUND-41-B12</strain>
    </source>
</reference>
<evidence type="ECO:0000256" key="1">
    <source>
        <dbReference type="SAM" id="Coils"/>
    </source>
</evidence>
<name>A0A1E9PG96_9LACT</name>
<reference evidence="3" key="3">
    <citation type="submission" date="2024-02" db="EMBL/GenBank/DDBJ databases">
        <authorList>
            <person name="Choi B."/>
        </authorList>
    </citation>
    <scope>NUCLEOTIDE SEQUENCE</scope>
    <source>
        <strain evidence="3">UMB1016</strain>
    </source>
</reference>